<dbReference type="EMBL" id="PDUD01000034">
    <property type="protein sequence ID" value="PHN03078.1"/>
    <property type="molecule type" value="Genomic_DNA"/>
</dbReference>
<feature type="transmembrane region" description="Helical" evidence="1">
    <location>
        <begin position="75"/>
        <end position="93"/>
    </location>
</feature>
<keyword evidence="3" id="KW-1185">Reference proteome</keyword>
<evidence type="ECO:0000313" key="3">
    <source>
        <dbReference type="Proteomes" id="UP000223913"/>
    </source>
</evidence>
<proteinExistence type="predicted"/>
<dbReference type="Pfam" id="PF06167">
    <property type="entry name" value="Peptidase_M90"/>
    <property type="match status" value="1"/>
</dbReference>
<dbReference type="InterPro" id="IPR042252">
    <property type="entry name" value="MtfA_N"/>
</dbReference>
<sequence length="320" mass="37395">MIAIARPEIFFSRMGGHSFKARRPQSHAGIQRSAGLLPRDNIENEKDMPSRIIAVPLMLLAGLFGYLTYEYGEHYTYGLVLAVVFLVLDFVFAPQINWWWWMRFPPDLPKSLHLPVEQTPFYQRLSEEDQRIFRRRVFLFSQAQIFRPQAIKEVTEDVKTAISTAAIQVNFHRLNFLYPDYENIIVYLHPFPSPQHPDHMHASELFEDEHGNGLIFSIEHVLRSFLEPAAYYNVCIHEYALLLVKTSPEVQFPEVGEEHWPALEQISGFTREKLLEYIGLEEMDPLLVAIHHYLVFRERFDSVLPDLAEALDAIFRQKPQ</sequence>
<comment type="caution">
    <text evidence="2">The sequence shown here is derived from an EMBL/GenBank/DDBJ whole genome shotgun (WGS) entry which is preliminary data.</text>
</comment>
<protein>
    <submittedName>
        <fullName evidence="2">Uncharacterized protein</fullName>
    </submittedName>
</protein>
<name>A0A2D0N3W4_FLAN2</name>
<dbReference type="AlphaFoldDB" id="A0A2D0N3W4"/>
<keyword evidence="1" id="KW-0472">Membrane</keyword>
<keyword evidence="1" id="KW-1133">Transmembrane helix</keyword>
<evidence type="ECO:0000313" key="2">
    <source>
        <dbReference type="EMBL" id="PHN03078.1"/>
    </source>
</evidence>
<dbReference type="InterPro" id="IPR010384">
    <property type="entry name" value="MtfA_fam"/>
</dbReference>
<keyword evidence="1" id="KW-0812">Transmembrane</keyword>
<reference evidence="2 3" key="1">
    <citation type="submission" date="2017-10" db="EMBL/GenBank/DDBJ databases">
        <title>The draft genome sequence of Lewinella nigricans NBRC 102662.</title>
        <authorList>
            <person name="Wang K."/>
        </authorList>
    </citation>
    <scope>NUCLEOTIDE SEQUENCE [LARGE SCALE GENOMIC DNA]</scope>
    <source>
        <strain evidence="2 3">NBRC 102662</strain>
    </source>
</reference>
<accession>A0A2D0N3W4</accession>
<dbReference type="Gene3D" id="1.10.472.150">
    <property type="entry name" value="Glucose-regulated metallo-peptidase M90, N-terminal domain"/>
    <property type="match status" value="1"/>
</dbReference>
<evidence type="ECO:0000256" key="1">
    <source>
        <dbReference type="SAM" id="Phobius"/>
    </source>
</evidence>
<organism evidence="2 3">
    <name type="scientific">Flavilitoribacter nigricans (strain ATCC 23147 / DSM 23189 / NBRC 102662 / NCIMB 1420 / SS-2)</name>
    <name type="common">Lewinella nigricans</name>
    <dbReference type="NCBI Taxonomy" id="1122177"/>
    <lineage>
        <taxon>Bacteria</taxon>
        <taxon>Pseudomonadati</taxon>
        <taxon>Bacteroidota</taxon>
        <taxon>Saprospiria</taxon>
        <taxon>Saprospirales</taxon>
        <taxon>Lewinellaceae</taxon>
        <taxon>Flavilitoribacter</taxon>
    </lineage>
</organism>
<dbReference type="Proteomes" id="UP000223913">
    <property type="component" value="Unassembled WGS sequence"/>
</dbReference>
<feature type="transmembrane region" description="Helical" evidence="1">
    <location>
        <begin position="52"/>
        <end position="69"/>
    </location>
</feature>
<gene>
    <name evidence="2" type="ORF">CRP01_28780</name>
</gene>